<evidence type="ECO:0000256" key="9">
    <source>
        <dbReference type="ARBA" id="ARBA00022989"/>
    </source>
</evidence>
<dbReference type="GO" id="GO:0046872">
    <property type="term" value="F:metal ion binding"/>
    <property type="evidence" value="ECO:0007669"/>
    <property type="project" value="UniProtKB-KW"/>
</dbReference>
<dbReference type="PANTHER" id="PTHR11040">
    <property type="entry name" value="ZINC/IRON TRANSPORTER"/>
    <property type="match status" value="1"/>
</dbReference>
<keyword evidence="9 13" id="KW-1133">Transmembrane helix</keyword>
<gene>
    <name evidence="13 15" type="primary">zupT</name>
    <name evidence="15" type="ORF">GTW58_04750</name>
</gene>
<evidence type="ECO:0000256" key="14">
    <source>
        <dbReference type="SAM" id="MobiDB-lite"/>
    </source>
</evidence>
<dbReference type="GO" id="GO:0005385">
    <property type="term" value="F:zinc ion transmembrane transporter activity"/>
    <property type="evidence" value="ECO:0007669"/>
    <property type="project" value="UniProtKB-UniRule"/>
</dbReference>
<organism evidence="15 16">
    <name type="scientific">Kocuria subflava</name>
    <dbReference type="NCBI Taxonomy" id="1736139"/>
    <lineage>
        <taxon>Bacteria</taxon>
        <taxon>Bacillati</taxon>
        <taxon>Actinomycetota</taxon>
        <taxon>Actinomycetes</taxon>
        <taxon>Micrococcales</taxon>
        <taxon>Micrococcaceae</taxon>
        <taxon>Kocuria</taxon>
    </lineage>
</organism>
<dbReference type="PANTHER" id="PTHR11040:SF205">
    <property type="entry name" value="ZINC TRANSPORTER ZUPT"/>
    <property type="match status" value="1"/>
</dbReference>
<dbReference type="RefSeq" id="WP_119933302.1">
    <property type="nucleotide sequence ID" value="NZ_JAAVUN010000006.1"/>
</dbReference>
<keyword evidence="16" id="KW-1185">Reference proteome</keyword>
<dbReference type="NCBIfam" id="NF003243">
    <property type="entry name" value="PRK04201.1"/>
    <property type="match status" value="1"/>
</dbReference>
<dbReference type="InterPro" id="IPR003689">
    <property type="entry name" value="ZIP"/>
</dbReference>
<feature type="binding site" description="M2 metal binding site" evidence="13">
    <location>
        <position position="175"/>
    </location>
    <ligand>
        <name>Fe(2+)</name>
        <dbReference type="ChEBI" id="CHEBI:29033"/>
    </ligand>
</feature>
<keyword evidence="11 13" id="KW-0406">Ion transport</keyword>
<dbReference type="HAMAP" id="MF_00548">
    <property type="entry name" value="ZupT"/>
    <property type="match status" value="1"/>
</dbReference>
<name>A0A846U3G1_9MICC</name>
<evidence type="ECO:0000256" key="13">
    <source>
        <dbReference type="HAMAP-Rule" id="MF_00548"/>
    </source>
</evidence>
<evidence type="ECO:0000256" key="12">
    <source>
        <dbReference type="ARBA" id="ARBA00023136"/>
    </source>
</evidence>
<keyword evidence="8 13" id="KW-0864">Zinc transport</keyword>
<evidence type="ECO:0000256" key="7">
    <source>
        <dbReference type="ARBA" id="ARBA00022833"/>
    </source>
</evidence>
<feature type="binding site" description="M2 metal binding site" evidence="13">
    <location>
        <position position="207"/>
    </location>
    <ligand>
        <name>Fe(2+)</name>
        <dbReference type="ChEBI" id="CHEBI:29033"/>
    </ligand>
</feature>
<evidence type="ECO:0000256" key="8">
    <source>
        <dbReference type="ARBA" id="ARBA00022906"/>
    </source>
</evidence>
<keyword evidence="4 13" id="KW-1003">Cell membrane</keyword>
<evidence type="ECO:0000256" key="6">
    <source>
        <dbReference type="ARBA" id="ARBA00022723"/>
    </source>
</evidence>
<keyword evidence="5 13" id="KW-0812">Transmembrane</keyword>
<evidence type="ECO:0000256" key="2">
    <source>
        <dbReference type="ARBA" id="ARBA00009703"/>
    </source>
</evidence>
<feature type="transmembrane region" description="Helical" evidence="13">
    <location>
        <begin position="225"/>
        <end position="248"/>
    </location>
</feature>
<feature type="binding site" description="M2 metal binding site" evidence="13">
    <location>
        <position position="204"/>
    </location>
    <ligand>
        <name>Fe(2+)</name>
        <dbReference type="ChEBI" id="CHEBI:29033"/>
    </ligand>
</feature>
<feature type="binding site" description="M2 metal binding site" evidence="13">
    <location>
        <position position="178"/>
    </location>
    <ligand>
        <name>Fe(2+)</name>
        <dbReference type="ChEBI" id="CHEBI:29033"/>
    </ligand>
</feature>
<keyword evidence="6" id="KW-0479">Metal-binding</keyword>
<dbReference type="Pfam" id="PF02535">
    <property type="entry name" value="Zip"/>
    <property type="match status" value="1"/>
</dbReference>
<evidence type="ECO:0000313" key="15">
    <source>
        <dbReference type="EMBL" id="NKE09261.1"/>
    </source>
</evidence>
<keyword evidence="12 13" id="KW-0472">Membrane</keyword>
<evidence type="ECO:0000256" key="1">
    <source>
        <dbReference type="ARBA" id="ARBA00004651"/>
    </source>
</evidence>
<feature type="transmembrane region" description="Helical" evidence="13">
    <location>
        <begin position="192"/>
        <end position="213"/>
    </location>
</feature>
<feature type="transmembrane region" description="Helical" evidence="13">
    <location>
        <begin position="20"/>
        <end position="41"/>
    </location>
</feature>
<evidence type="ECO:0000256" key="5">
    <source>
        <dbReference type="ARBA" id="ARBA00022692"/>
    </source>
</evidence>
<evidence type="ECO:0000256" key="11">
    <source>
        <dbReference type="ARBA" id="ARBA00023065"/>
    </source>
</evidence>
<dbReference type="Proteomes" id="UP000521379">
    <property type="component" value="Unassembled WGS sequence"/>
</dbReference>
<evidence type="ECO:0000313" key="16">
    <source>
        <dbReference type="Proteomes" id="UP000521379"/>
    </source>
</evidence>
<feature type="compositionally biased region" description="Polar residues" evidence="14">
    <location>
        <begin position="131"/>
        <end position="154"/>
    </location>
</feature>
<protein>
    <recommendedName>
        <fullName evidence="13">Zinc transporter ZupT</fullName>
    </recommendedName>
</protein>
<comment type="function">
    <text evidence="13">Mediates zinc uptake. May also transport other divalent cations.</text>
</comment>
<feature type="binding site" description="M1 metal binding site" evidence="13">
    <location>
        <position position="203"/>
    </location>
    <ligand>
        <name>Zn(2+)</name>
        <dbReference type="ChEBI" id="CHEBI:29105"/>
    </ligand>
</feature>
<accession>A0A846U3G1</accession>
<evidence type="ECO:0000256" key="3">
    <source>
        <dbReference type="ARBA" id="ARBA00022448"/>
    </source>
</evidence>
<keyword evidence="7 13" id="KW-0862">Zinc</keyword>
<proteinExistence type="inferred from homology"/>
<comment type="similarity">
    <text evidence="2 13">Belongs to the ZIP transporter (TC 2.A.5) family. ZupT subfamily.</text>
</comment>
<keyword evidence="10" id="KW-0408">Iron</keyword>
<feature type="transmembrane region" description="Helical" evidence="13">
    <location>
        <begin position="254"/>
        <end position="275"/>
    </location>
</feature>
<comment type="subcellular location">
    <subcellularLocation>
        <location evidence="1 13">Cell membrane</location>
        <topology evidence="1 13">Multi-pass membrane protein</topology>
    </subcellularLocation>
</comment>
<feature type="transmembrane region" description="Helical" evidence="13">
    <location>
        <begin position="159"/>
        <end position="177"/>
    </location>
</feature>
<reference evidence="15 16" key="1">
    <citation type="submission" date="2020-02" db="EMBL/GenBank/DDBJ databases">
        <authorList>
            <person name="Sun Q."/>
        </authorList>
    </citation>
    <scope>NUCLEOTIDE SEQUENCE [LARGE SCALE GENOMIC DNA]</scope>
    <source>
        <strain evidence="15 16">YIM 13062</strain>
    </source>
</reference>
<sequence length="307" mass="31172">MDGVLDGALITEFTGSVSVAFTLTLLAGLATGVGGLIALIADRSNAKFLAVSLGFSAGVMLYVSFVEILPKAQEFLAADLGDRSGAWGMVGGFFAGIAVIAVIDRLVPAPANPHEFTYDAADIHTPDHHLTQGTSAASASGTRRCPSGSSSTTTPAERALLRMGLLMALAIAIHNFPEGFATFMTALADPSLAIPIAVAIALHNIPEGIAVAVPVYQATGSRGKALGLAFASGVAEPVGALLGFALLAPLLTGTLFGLIFAAVAGIMVFISLDKLLPTAEKYGGHHLSIYGVVGGMAVMALSLVLLS</sequence>
<dbReference type="InterPro" id="IPR023498">
    <property type="entry name" value="Zn_transptr_ZupT"/>
</dbReference>
<feature type="binding site" description="M2 metal binding site" evidence="13">
    <location>
        <position position="236"/>
    </location>
    <ligand>
        <name>Fe(2+)</name>
        <dbReference type="ChEBI" id="CHEBI:29033"/>
    </ligand>
</feature>
<evidence type="ECO:0000256" key="10">
    <source>
        <dbReference type="ARBA" id="ARBA00023004"/>
    </source>
</evidence>
<feature type="transmembrane region" description="Helical" evidence="13">
    <location>
        <begin position="85"/>
        <end position="103"/>
    </location>
</feature>
<feature type="transmembrane region" description="Helical" evidence="13">
    <location>
        <begin position="287"/>
        <end position="306"/>
    </location>
</feature>
<feature type="binding site" description="M1 metal binding site" evidence="13">
    <location>
        <position position="178"/>
    </location>
    <ligand>
        <name>Zn(2+)</name>
        <dbReference type="ChEBI" id="CHEBI:29105"/>
    </ligand>
</feature>
<comment type="caution">
    <text evidence="15">The sequence shown here is derived from an EMBL/GenBank/DDBJ whole genome shotgun (WGS) entry which is preliminary data.</text>
</comment>
<feature type="transmembrane region" description="Helical" evidence="13">
    <location>
        <begin position="48"/>
        <end position="65"/>
    </location>
</feature>
<dbReference type="GO" id="GO:0005886">
    <property type="term" value="C:plasma membrane"/>
    <property type="evidence" value="ECO:0007669"/>
    <property type="project" value="UniProtKB-SubCell"/>
</dbReference>
<comment type="catalytic activity">
    <reaction evidence="13">
        <text>Zn(2+)(in) = Zn(2+)(out)</text>
        <dbReference type="Rhea" id="RHEA:29351"/>
        <dbReference type="ChEBI" id="CHEBI:29105"/>
    </reaction>
</comment>
<evidence type="ECO:0000256" key="4">
    <source>
        <dbReference type="ARBA" id="ARBA00022475"/>
    </source>
</evidence>
<dbReference type="AlphaFoldDB" id="A0A846U3G1"/>
<feature type="region of interest" description="Disordered" evidence="14">
    <location>
        <begin position="130"/>
        <end position="154"/>
    </location>
</feature>
<feature type="binding site" description="M1 metal binding site" evidence="13">
    <location>
        <position position="207"/>
    </location>
    <ligand>
        <name>Zn(2+)</name>
        <dbReference type="ChEBI" id="CHEBI:29105"/>
    </ligand>
</feature>
<dbReference type="EMBL" id="JAAVUN010000006">
    <property type="protein sequence ID" value="NKE09261.1"/>
    <property type="molecule type" value="Genomic_DNA"/>
</dbReference>
<keyword evidence="3 13" id="KW-0813">Transport</keyword>